<sequence length="77" mass="8835">MDMGTKNINVRLPIDLEEDLEKFAEEHGYTSKSEVVRDAIRRLVKPKLSDRTLKDIEIARKQIREGKTVDHDELGGS</sequence>
<evidence type="ECO:0000259" key="1">
    <source>
        <dbReference type="Pfam" id="PF01402"/>
    </source>
</evidence>
<dbReference type="GO" id="GO:0003677">
    <property type="term" value="F:DNA binding"/>
    <property type="evidence" value="ECO:0007669"/>
    <property type="project" value="UniProtKB-KW"/>
</dbReference>
<keyword evidence="3" id="KW-1185">Reference proteome</keyword>
<dbReference type="GO" id="GO:0006355">
    <property type="term" value="P:regulation of DNA-templated transcription"/>
    <property type="evidence" value="ECO:0007669"/>
    <property type="project" value="InterPro"/>
</dbReference>
<gene>
    <name evidence="2" type="ORF">BTN85_1628</name>
</gene>
<name>A0A1Q6DXT0_METT1</name>
<proteinExistence type="predicted"/>
<dbReference type="Pfam" id="PF01402">
    <property type="entry name" value="RHH_1"/>
    <property type="match status" value="1"/>
</dbReference>
<dbReference type="Proteomes" id="UP000185744">
    <property type="component" value="Unassembled WGS sequence"/>
</dbReference>
<dbReference type="AlphaFoldDB" id="A0A1Q6DXT0"/>
<dbReference type="InterPro" id="IPR010985">
    <property type="entry name" value="Ribbon_hlx_hlx"/>
</dbReference>
<dbReference type="Gene3D" id="1.10.1220.10">
    <property type="entry name" value="Met repressor-like"/>
    <property type="match status" value="1"/>
</dbReference>
<evidence type="ECO:0000313" key="2">
    <source>
        <dbReference type="EMBL" id="OKY79122.1"/>
    </source>
</evidence>
<dbReference type="STRING" id="1903181.BTN85_1628"/>
<dbReference type="CDD" id="cd22231">
    <property type="entry name" value="RHH_NikR_HicB-like"/>
    <property type="match status" value="1"/>
</dbReference>
<comment type="caution">
    <text evidence="2">The sequence shown here is derived from an EMBL/GenBank/DDBJ whole genome shotgun (WGS) entry which is preliminary data.</text>
</comment>
<dbReference type="SUPFAM" id="SSF47598">
    <property type="entry name" value="Ribbon-helix-helix"/>
    <property type="match status" value="1"/>
</dbReference>
<reference evidence="2" key="1">
    <citation type="submission" date="2016-12" db="EMBL/GenBank/DDBJ databases">
        <title>Discovery of methanogenic haloarchaea.</title>
        <authorList>
            <person name="Sorokin D.Y."/>
            <person name="Makarova K.S."/>
            <person name="Abbas B."/>
            <person name="Ferrer M."/>
            <person name="Golyshin P.N."/>
        </authorList>
    </citation>
    <scope>NUCLEOTIDE SEQUENCE [LARGE SCALE GENOMIC DNA]</scope>
    <source>
        <strain evidence="2">HMET1</strain>
    </source>
</reference>
<evidence type="ECO:0000313" key="3">
    <source>
        <dbReference type="Proteomes" id="UP000185744"/>
    </source>
</evidence>
<protein>
    <submittedName>
        <fullName evidence="2">Antitoxin (DNA-binding domain) of toxin-antitoxin stability system StbD</fullName>
    </submittedName>
</protein>
<organism evidence="2 3">
    <name type="scientific">Methanohalarchaeum thermophilum</name>
    <dbReference type="NCBI Taxonomy" id="1903181"/>
    <lineage>
        <taxon>Archaea</taxon>
        <taxon>Methanobacteriati</taxon>
        <taxon>Methanobacteriota</taxon>
        <taxon>Methanonatronarchaeia</taxon>
        <taxon>Methanonatronarchaeales</taxon>
        <taxon>Methanonatronarchaeaceae</taxon>
        <taxon>Candidatus Methanohalarchaeum</taxon>
    </lineage>
</organism>
<dbReference type="InParanoid" id="A0A1Q6DXT0"/>
<feature type="domain" description="Ribbon-helix-helix protein CopG" evidence="1">
    <location>
        <begin position="6"/>
        <end position="44"/>
    </location>
</feature>
<dbReference type="EMBL" id="MSDW01000001">
    <property type="protein sequence ID" value="OKY79122.1"/>
    <property type="molecule type" value="Genomic_DNA"/>
</dbReference>
<accession>A0A1Q6DXT0</accession>
<dbReference type="InterPro" id="IPR002145">
    <property type="entry name" value="CopG"/>
</dbReference>
<dbReference type="InterPro" id="IPR013321">
    <property type="entry name" value="Arc_rbn_hlx_hlx"/>
</dbReference>